<proteinExistence type="predicted"/>
<reference evidence="1" key="2">
    <citation type="journal article" date="2022" name="Syst. Appl. Microbiol.">
        <title>Chromohalobacter moromii sp. nov., a moderately halophilic bacterium isolated from lupine-based moromi fermentation.</title>
        <authorList>
            <person name="Lulf R.H."/>
            <person name="Hilgarth M."/>
            <person name="Ehrmann M.A."/>
        </authorList>
    </citation>
    <scope>NUCLEOTIDE SEQUENCE</scope>
    <source>
        <strain evidence="1">TMW 2.2304</strain>
    </source>
</reference>
<dbReference type="RefSeq" id="WP_247620368.1">
    <property type="nucleotide sequence ID" value="NZ_JAHXDE010000004.1"/>
</dbReference>
<name>A0A9X2X393_9GAMM</name>
<dbReference type="Proteomes" id="UP001145353">
    <property type="component" value="Unassembled WGS sequence"/>
</dbReference>
<accession>A0A9X2X393</accession>
<sequence length="131" mass="14690">MAKTPLDPHGQPVTRQLSLPRKKLISILILMIVSSVSYAKDCNQEEAKDEWRNLEQKKVVGGVGFINKLPTVSVDESTWRQVSYGARVGLVELLDCIVMGPEESFTKIQVVNFGGRPLAVWDAISREFDFK</sequence>
<dbReference type="AlphaFoldDB" id="A0A9X2X393"/>
<protein>
    <submittedName>
        <fullName evidence="1">Uncharacterized protein</fullName>
    </submittedName>
</protein>
<comment type="caution">
    <text evidence="1">The sequence shown here is derived from an EMBL/GenBank/DDBJ whole genome shotgun (WGS) entry which is preliminary data.</text>
</comment>
<organism evidence="1 2">
    <name type="scientific">Chromohalobacter moromii</name>
    <dbReference type="NCBI Taxonomy" id="2860329"/>
    <lineage>
        <taxon>Bacteria</taxon>
        <taxon>Pseudomonadati</taxon>
        <taxon>Pseudomonadota</taxon>
        <taxon>Gammaproteobacteria</taxon>
        <taxon>Oceanospirillales</taxon>
        <taxon>Halomonadaceae</taxon>
        <taxon>Chromohalobacter</taxon>
    </lineage>
</organism>
<dbReference type="EMBL" id="JAHXDE010000004">
    <property type="protein sequence ID" value="MCT8506132.1"/>
    <property type="molecule type" value="Genomic_DNA"/>
</dbReference>
<reference evidence="1" key="1">
    <citation type="submission" date="2021-07" db="EMBL/GenBank/DDBJ databases">
        <authorList>
            <person name="Luelf R.H."/>
        </authorList>
    </citation>
    <scope>NUCLEOTIDE SEQUENCE</scope>
    <source>
        <strain evidence="1">TMW 2.2304</strain>
    </source>
</reference>
<evidence type="ECO:0000313" key="2">
    <source>
        <dbReference type="Proteomes" id="UP001145353"/>
    </source>
</evidence>
<keyword evidence="2" id="KW-1185">Reference proteome</keyword>
<gene>
    <name evidence="1" type="ORF">KZO87_12180</name>
</gene>
<evidence type="ECO:0000313" key="1">
    <source>
        <dbReference type="EMBL" id="MCT8506132.1"/>
    </source>
</evidence>